<name>A0A542ELP4_9ACTN</name>
<dbReference type="GO" id="GO:0006355">
    <property type="term" value="P:regulation of DNA-templated transcription"/>
    <property type="evidence" value="ECO:0007669"/>
    <property type="project" value="InterPro"/>
</dbReference>
<dbReference type="SUPFAM" id="SSF46894">
    <property type="entry name" value="C-terminal effector domain of the bipartite response regulators"/>
    <property type="match status" value="1"/>
</dbReference>
<proteinExistence type="predicted"/>
<dbReference type="GO" id="GO:0003677">
    <property type="term" value="F:DNA binding"/>
    <property type="evidence" value="ECO:0007669"/>
    <property type="project" value="UniProtKB-KW"/>
</dbReference>
<dbReference type="Gene3D" id="1.25.40.10">
    <property type="entry name" value="Tetratricopeptide repeat domain"/>
    <property type="match status" value="1"/>
</dbReference>
<evidence type="ECO:0000313" key="6">
    <source>
        <dbReference type="Proteomes" id="UP000316298"/>
    </source>
</evidence>
<dbReference type="OrthoDB" id="3202170at2"/>
<comment type="caution">
    <text evidence="5">The sequence shown here is derived from an EMBL/GenBank/DDBJ whole genome shotgun (WGS) entry which is preliminary data.</text>
</comment>
<dbReference type="EMBL" id="VFMM01000001">
    <property type="protein sequence ID" value="TQJ16259.1"/>
    <property type="molecule type" value="Genomic_DNA"/>
</dbReference>
<keyword evidence="1" id="KW-0805">Transcription regulation</keyword>
<accession>A0A542ELP4</accession>
<organism evidence="5 6">
    <name type="scientific">Kribbella jejuensis</name>
    <dbReference type="NCBI Taxonomy" id="236068"/>
    <lineage>
        <taxon>Bacteria</taxon>
        <taxon>Bacillati</taxon>
        <taxon>Actinomycetota</taxon>
        <taxon>Actinomycetes</taxon>
        <taxon>Propionibacteriales</taxon>
        <taxon>Kribbellaceae</taxon>
        <taxon>Kribbella</taxon>
    </lineage>
</organism>
<evidence type="ECO:0000259" key="4">
    <source>
        <dbReference type="PROSITE" id="PS50043"/>
    </source>
</evidence>
<protein>
    <submittedName>
        <fullName evidence="5">Regulatory LuxR family protein</fullName>
    </submittedName>
</protein>
<dbReference type="CDD" id="cd06170">
    <property type="entry name" value="LuxR_C_like"/>
    <property type="match status" value="1"/>
</dbReference>
<evidence type="ECO:0000256" key="2">
    <source>
        <dbReference type="ARBA" id="ARBA00023125"/>
    </source>
</evidence>
<gene>
    <name evidence="5" type="ORF">FB475_0351</name>
</gene>
<dbReference type="PRINTS" id="PR00038">
    <property type="entry name" value="HTHLUXR"/>
</dbReference>
<dbReference type="SUPFAM" id="SSF48452">
    <property type="entry name" value="TPR-like"/>
    <property type="match status" value="1"/>
</dbReference>
<reference evidence="5 6" key="1">
    <citation type="submission" date="2019-06" db="EMBL/GenBank/DDBJ databases">
        <title>Sequencing the genomes of 1000 actinobacteria strains.</title>
        <authorList>
            <person name="Klenk H.-P."/>
        </authorList>
    </citation>
    <scope>NUCLEOTIDE SEQUENCE [LARGE SCALE GENOMIC DNA]</scope>
    <source>
        <strain evidence="5 6">DSM 17305</strain>
    </source>
</reference>
<evidence type="ECO:0000256" key="3">
    <source>
        <dbReference type="ARBA" id="ARBA00023163"/>
    </source>
</evidence>
<dbReference type="PANTHER" id="PTHR44688:SF16">
    <property type="entry name" value="DNA-BINDING TRANSCRIPTIONAL ACTIVATOR DEVR_DOSR"/>
    <property type="match status" value="1"/>
</dbReference>
<evidence type="ECO:0000313" key="5">
    <source>
        <dbReference type="EMBL" id="TQJ16259.1"/>
    </source>
</evidence>
<keyword evidence="6" id="KW-1185">Reference proteome</keyword>
<evidence type="ECO:0000256" key="1">
    <source>
        <dbReference type="ARBA" id="ARBA00023015"/>
    </source>
</evidence>
<sequence>MLTPSTAAMLLATAEAGQLDDLARARIDLIRAEGAFSQQRGRDAPGLLLRAAQTLEPLDVSLARNTYLDAWSAALFAGRLARTVGLAEVSRAARSAPAPDGPPRSSDILLDGLAMLFVEGRPRAVPLLQQAATAFGDPRITPDEALRWGWLGTAAAATTWDFEACLATARRQVDIARATGALAVLVVAVNVLEQVAAFAGEFPEATALRAEADAVREATGTHVAPYGALTLAAFRGQEDEAFRLIDDTIADATTEGQGTAIQYAQWAKSVVLNALGRHHEALGLARLASEDTPELWVSAWALGEQIEAAVRTGNQPEATAALARLQLSTRESDQPWARAVEARARALVHNDENTEAAYREAIDALTGKRLRPDLARTHLLYGEWLRRKGRRNDARSELRAAYEAFTTIGMEAFAERARRELLATGETVRKRTAAPSARAALTPQELQIALLVRDGMSNPEVGTRLFLSPRTVEWHLRKIFDKLSITSRRQLPDVLFQNEYEAAGR</sequence>
<dbReference type="PROSITE" id="PS50043">
    <property type="entry name" value="HTH_LUXR_2"/>
    <property type="match status" value="1"/>
</dbReference>
<dbReference type="Pfam" id="PF00196">
    <property type="entry name" value="GerE"/>
    <property type="match status" value="1"/>
</dbReference>
<dbReference type="InterPro" id="IPR016032">
    <property type="entry name" value="Sig_transdc_resp-reg_C-effctor"/>
</dbReference>
<dbReference type="Gene3D" id="1.10.10.10">
    <property type="entry name" value="Winged helix-like DNA-binding domain superfamily/Winged helix DNA-binding domain"/>
    <property type="match status" value="1"/>
</dbReference>
<dbReference type="AlphaFoldDB" id="A0A542ELP4"/>
<dbReference type="Proteomes" id="UP000316298">
    <property type="component" value="Unassembled WGS sequence"/>
</dbReference>
<dbReference type="InterPro" id="IPR000792">
    <property type="entry name" value="Tscrpt_reg_LuxR_C"/>
</dbReference>
<dbReference type="InterPro" id="IPR011990">
    <property type="entry name" value="TPR-like_helical_dom_sf"/>
</dbReference>
<dbReference type="PANTHER" id="PTHR44688">
    <property type="entry name" value="DNA-BINDING TRANSCRIPTIONAL ACTIVATOR DEVR_DOSR"/>
    <property type="match status" value="1"/>
</dbReference>
<dbReference type="SMART" id="SM00421">
    <property type="entry name" value="HTH_LUXR"/>
    <property type="match status" value="1"/>
</dbReference>
<keyword evidence="3" id="KW-0804">Transcription</keyword>
<dbReference type="InterPro" id="IPR036388">
    <property type="entry name" value="WH-like_DNA-bd_sf"/>
</dbReference>
<feature type="domain" description="HTH luxR-type" evidence="4">
    <location>
        <begin position="434"/>
        <end position="499"/>
    </location>
</feature>
<keyword evidence="2" id="KW-0238">DNA-binding</keyword>